<dbReference type="Proteomes" id="UP000031390">
    <property type="component" value="Unassembled WGS sequence"/>
</dbReference>
<dbReference type="AlphaFoldDB" id="A0A0C1E3S0"/>
<gene>
    <name evidence="1" type="ORF">MCC93_20720</name>
</gene>
<accession>A0A0C1E3S0</accession>
<sequence length="41" mass="4624">MESCTSNANPPSSENTFSDDLFQVWLPYLSNNPIGYSRVNQ</sequence>
<comment type="caution">
    <text evidence="1">The sequence shown here is derived from an EMBL/GenBank/DDBJ whole genome shotgun (WGS) entry which is preliminary data.</text>
</comment>
<protein>
    <submittedName>
        <fullName evidence="1">Uncharacterized protein</fullName>
    </submittedName>
</protein>
<name>A0A0C1E3S0_9NEIS</name>
<proteinExistence type="predicted"/>
<evidence type="ECO:0000313" key="1">
    <source>
        <dbReference type="EMBL" id="KIC06509.1"/>
    </source>
</evidence>
<evidence type="ECO:0000313" key="2">
    <source>
        <dbReference type="Proteomes" id="UP000031390"/>
    </source>
</evidence>
<organism evidence="1 2">
    <name type="scientific">Morococcus cerebrosus</name>
    <dbReference type="NCBI Taxonomy" id="1056807"/>
    <lineage>
        <taxon>Bacteria</taxon>
        <taxon>Pseudomonadati</taxon>
        <taxon>Pseudomonadota</taxon>
        <taxon>Betaproteobacteria</taxon>
        <taxon>Neisseriales</taxon>
        <taxon>Neisseriaceae</taxon>
        <taxon>Morococcus</taxon>
    </lineage>
</organism>
<dbReference type="EMBL" id="JUFZ01000100">
    <property type="protein sequence ID" value="KIC06509.1"/>
    <property type="molecule type" value="Genomic_DNA"/>
</dbReference>
<reference evidence="1 2" key="1">
    <citation type="submission" date="2014-12" db="EMBL/GenBank/DDBJ databases">
        <title>Genome sequence of Morococcus cerebrosus.</title>
        <authorList>
            <person name="Shin S.-K."/>
            <person name="Yi H."/>
        </authorList>
    </citation>
    <scope>NUCLEOTIDE SEQUENCE [LARGE SCALE GENOMIC DNA]</scope>
    <source>
        <strain evidence="1 2">CIP 81.93</strain>
    </source>
</reference>